<dbReference type="RefSeq" id="XP_002769585.1">
    <property type="nucleotide sequence ID" value="XM_002769539.1"/>
</dbReference>
<dbReference type="AlphaFoldDB" id="C5LLT1"/>
<organism evidence="3">
    <name type="scientific">Perkinsus marinus (strain ATCC 50983 / TXsc)</name>
    <dbReference type="NCBI Taxonomy" id="423536"/>
    <lineage>
        <taxon>Eukaryota</taxon>
        <taxon>Sar</taxon>
        <taxon>Alveolata</taxon>
        <taxon>Perkinsozoa</taxon>
        <taxon>Perkinsea</taxon>
        <taxon>Perkinsida</taxon>
        <taxon>Perkinsidae</taxon>
        <taxon>Perkinsus</taxon>
    </lineage>
</organism>
<feature type="transmembrane region" description="Helical" evidence="1">
    <location>
        <begin position="709"/>
        <end position="730"/>
    </location>
</feature>
<protein>
    <submittedName>
        <fullName evidence="2">Uncharacterized protein</fullName>
    </submittedName>
</protein>
<keyword evidence="1" id="KW-1133">Transmembrane helix</keyword>
<dbReference type="Proteomes" id="UP000007800">
    <property type="component" value="Unassembled WGS sequence"/>
</dbReference>
<evidence type="ECO:0000256" key="1">
    <source>
        <dbReference type="SAM" id="Phobius"/>
    </source>
</evidence>
<dbReference type="InParanoid" id="C5LLT1"/>
<reference evidence="2 3" key="1">
    <citation type="submission" date="2008-07" db="EMBL/GenBank/DDBJ databases">
        <authorList>
            <person name="El-Sayed N."/>
            <person name="Caler E."/>
            <person name="Inman J."/>
            <person name="Amedeo P."/>
            <person name="Hass B."/>
            <person name="Wortman J."/>
        </authorList>
    </citation>
    <scope>NUCLEOTIDE SEQUENCE [LARGE SCALE GENOMIC DNA]</scope>
    <source>
        <strain evidence="3">ATCC 50983 / TXsc</strain>
    </source>
</reference>
<dbReference type="GeneID" id="9055372"/>
<evidence type="ECO:0000313" key="2">
    <source>
        <dbReference type="EMBL" id="EER02303.1"/>
    </source>
</evidence>
<gene>
    <name evidence="2" type="ORF">Pmar_PMAR006626</name>
</gene>
<dbReference type="EMBL" id="GG683299">
    <property type="protein sequence ID" value="EER02303.1"/>
    <property type="molecule type" value="Genomic_DNA"/>
</dbReference>
<sequence>MATTTRPISSHYPTLVEETKKINRADSAMSGAATPSTVGDLTPGLRARLDSNDPFWGLDFTQEMATKALNEEIERRAHREDFKDTHTTWRLHPDDVDLVCILPEGVEDSDGYVMKFADFDLNVLFDDHTLEVFEVERNLWEIEMFGPISLKSKGLFMPDPIQEERFVTHGLDYDNIDESELCDFWQCWTLSPIKAVDIVNAVEEVLKDPVYVLAIDSSIIRGAHWLSLIRPKVLVRLPLVLSSSQSIDITQPEVSISSMVSVLVGGAKLAHLNALLVRLKHHELVEADPRVVEKYKWCGMKQRVLDRFPADAWPTCRWIGPVEKLYVVAQVVFVRDRSAIKDIVKDAHISWRAVSDVGQCPGLAVARGATAARVLLFEDSKVLEMAWYELSALAQEVATMVVSSALDSPWPCQKPPPAPQTGTTFSHRFEREPWVPLSRLSSVYAGSATGPLMVEHWKDKEPSEYTVLVERLHAGVEGGRIYTGPRPLTHYSDYVAVRVYDMLTGIGALMGLVKPGLWVDAYWLQWRSPRPTPKVSSYGSDRFAWKQPGVAACETMCVRAPRAPPCKRVIDAIGSAGAIPVDHLASYIEMKTIERSSWSYMALDKLAHRVVLVMKCLGVLVMMYATLPTQEGHLPCIGPVSVYTCGILSMAWASGRGIWLGVLGTWFKVPTSLTGEWPVDDYVLVLAITTLLSPSGLPAALTFPTTPEWVVGIQALWLYLLGSILGNLLLCREMQGQAGVAAVLGYMLGKKLMNVGQAPSIWEDNRMLLVRTLVAKAILKVYVGRYKEVTGE</sequence>
<dbReference type="OrthoDB" id="447788at2759"/>
<accession>C5LLT1</accession>
<keyword evidence="1" id="KW-0812">Transmembrane</keyword>
<keyword evidence="3" id="KW-1185">Reference proteome</keyword>
<name>C5LLT1_PERM5</name>
<evidence type="ECO:0000313" key="3">
    <source>
        <dbReference type="Proteomes" id="UP000007800"/>
    </source>
</evidence>
<proteinExistence type="predicted"/>
<keyword evidence="1" id="KW-0472">Membrane</keyword>